<reference evidence="1" key="2">
    <citation type="submission" date="2018-03" db="EMBL/GenBank/DDBJ databases">
        <title>The Triticum urartu genome reveals the dynamic nature of wheat genome evolution.</title>
        <authorList>
            <person name="Ling H."/>
            <person name="Ma B."/>
            <person name="Shi X."/>
            <person name="Liu H."/>
            <person name="Dong L."/>
            <person name="Sun H."/>
            <person name="Cao Y."/>
            <person name="Gao Q."/>
            <person name="Zheng S."/>
            <person name="Li Y."/>
            <person name="Yu Y."/>
            <person name="Du H."/>
            <person name="Qi M."/>
            <person name="Li Y."/>
            <person name="Yu H."/>
            <person name="Cui Y."/>
            <person name="Wang N."/>
            <person name="Chen C."/>
            <person name="Wu H."/>
            <person name="Zhao Y."/>
            <person name="Zhang J."/>
            <person name="Li Y."/>
            <person name="Zhou W."/>
            <person name="Zhang B."/>
            <person name="Hu W."/>
            <person name="Eijk M."/>
            <person name="Tang J."/>
            <person name="Witsenboer H."/>
            <person name="Zhao S."/>
            <person name="Li Z."/>
            <person name="Zhang A."/>
            <person name="Wang D."/>
            <person name="Liang C."/>
        </authorList>
    </citation>
    <scope>NUCLEOTIDE SEQUENCE [LARGE SCALE GENOMIC DNA]</scope>
    <source>
        <strain evidence="1">cv. G1812</strain>
    </source>
</reference>
<dbReference type="EnsemblPlants" id="TuG1812G0200005407.01.T02">
    <property type="protein sequence ID" value="TuG1812G0200005407.01.T02.cds297632"/>
    <property type="gene ID" value="TuG1812G0200005407.01"/>
</dbReference>
<dbReference type="Proteomes" id="UP000015106">
    <property type="component" value="Chromosome 2"/>
</dbReference>
<proteinExistence type="predicted"/>
<name>A0A8R7PJT4_TRIUA</name>
<dbReference type="Gramene" id="TuG1812G0200005407.01.T02">
    <property type="protein sequence ID" value="TuG1812G0200005407.01.T02.cds297632"/>
    <property type="gene ID" value="TuG1812G0200005407.01"/>
</dbReference>
<dbReference type="AlphaFoldDB" id="A0A8R7PJT4"/>
<reference evidence="1" key="3">
    <citation type="submission" date="2022-06" db="UniProtKB">
        <authorList>
            <consortium name="EnsemblPlants"/>
        </authorList>
    </citation>
    <scope>IDENTIFICATION</scope>
</reference>
<reference evidence="2" key="1">
    <citation type="journal article" date="2013" name="Nature">
        <title>Draft genome of the wheat A-genome progenitor Triticum urartu.</title>
        <authorList>
            <person name="Ling H.Q."/>
            <person name="Zhao S."/>
            <person name="Liu D."/>
            <person name="Wang J."/>
            <person name="Sun H."/>
            <person name="Zhang C."/>
            <person name="Fan H."/>
            <person name="Li D."/>
            <person name="Dong L."/>
            <person name="Tao Y."/>
            <person name="Gao C."/>
            <person name="Wu H."/>
            <person name="Li Y."/>
            <person name="Cui Y."/>
            <person name="Guo X."/>
            <person name="Zheng S."/>
            <person name="Wang B."/>
            <person name="Yu K."/>
            <person name="Liang Q."/>
            <person name="Yang W."/>
            <person name="Lou X."/>
            <person name="Chen J."/>
            <person name="Feng M."/>
            <person name="Jian J."/>
            <person name="Zhang X."/>
            <person name="Luo G."/>
            <person name="Jiang Y."/>
            <person name="Liu J."/>
            <person name="Wang Z."/>
            <person name="Sha Y."/>
            <person name="Zhang B."/>
            <person name="Wu H."/>
            <person name="Tang D."/>
            <person name="Shen Q."/>
            <person name="Xue P."/>
            <person name="Zou S."/>
            <person name="Wang X."/>
            <person name="Liu X."/>
            <person name="Wang F."/>
            <person name="Yang Y."/>
            <person name="An X."/>
            <person name="Dong Z."/>
            <person name="Zhang K."/>
            <person name="Zhang X."/>
            <person name="Luo M.C."/>
            <person name="Dvorak J."/>
            <person name="Tong Y."/>
            <person name="Wang J."/>
            <person name="Yang H."/>
            <person name="Li Z."/>
            <person name="Wang D."/>
            <person name="Zhang A."/>
            <person name="Wang J."/>
        </authorList>
    </citation>
    <scope>NUCLEOTIDE SEQUENCE</scope>
    <source>
        <strain evidence="2">cv. G1812</strain>
    </source>
</reference>
<dbReference type="EnsemblPlants" id="TuG1812G0200005407.01.T01">
    <property type="protein sequence ID" value="TuG1812G0200005407.01.T01.cds297634"/>
    <property type="gene ID" value="TuG1812G0200005407.01"/>
</dbReference>
<keyword evidence="2" id="KW-1185">Reference proteome</keyword>
<evidence type="ECO:0000313" key="1">
    <source>
        <dbReference type="EnsemblPlants" id="TuG1812G0200005407.01.T01.cds297634"/>
    </source>
</evidence>
<accession>A0A8R7PJT4</accession>
<dbReference type="Gramene" id="TuG1812G0200005407.01.T01">
    <property type="protein sequence ID" value="TuG1812G0200005407.01.T01.cds297634"/>
    <property type="gene ID" value="TuG1812G0200005407.01"/>
</dbReference>
<evidence type="ECO:0000313" key="2">
    <source>
        <dbReference type="Proteomes" id="UP000015106"/>
    </source>
</evidence>
<sequence>MATTPFLTDGIDMFPLYMEPYFPAPIRLAGAKPSVASNISWYVTLGYFSPNIPRPAIFILSTVIFRLNIKIAHSKHTYACSNAGNWKQNTRQQLLFLLMQLYLSWRQFQFWNATTKPTVVNY</sequence>
<protein>
    <submittedName>
        <fullName evidence="1">Uncharacterized protein</fullName>
    </submittedName>
</protein>
<organism evidence="1 2">
    <name type="scientific">Triticum urartu</name>
    <name type="common">Red wild einkorn</name>
    <name type="synonym">Crithodium urartu</name>
    <dbReference type="NCBI Taxonomy" id="4572"/>
    <lineage>
        <taxon>Eukaryota</taxon>
        <taxon>Viridiplantae</taxon>
        <taxon>Streptophyta</taxon>
        <taxon>Embryophyta</taxon>
        <taxon>Tracheophyta</taxon>
        <taxon>Spermatophyta</taxon>
        <taxon>Magnoliopsida</taxon>
        <taxon>Liliopsida</taxon>
        <taxon>Poales</taxon>
        <taxon>Poaceae</taxon>
        <taxon>BOP clade</taxon>
        <taxon>Pooideae</taxon>
        <taxon>Triticodae</taxon>
        <taxon>Triticeae</taxon>
        <taxon>Triticinae</taxon>
        <taxon>Triticum</taxon>
    </lineage>
</organism>